<feature type="domain" description="N-terminal Ras-GEF" evidence="5">
    <location>
        <begin position="349"/>
        <end position="477"/>
    </location>
</feature>
<evidence type="ECO:0000313" key="7">
    <source>
        <dbReference type="Proteomes" id="UP001166286"/>
    </source>
</evidence>
<reference evidence="6" key="1">
    <citation type="submission" date="2023-03" db="EMBL/GenBank/DDBJ databases">
        <title>Complete genome of Cladonia borealis.</title>
        <authorList>
            <person name="Park H."/>
        </authorList>
    </citation>
    <scope>NUCLEOTIDE SEQUENCE</scope>
    <source>
        <strain evidence="6">ANT050790</strain>
    </source>
</reference>
<feature type="compositionally biased region" description="Low complexity" evidence="3">
    <location>
        <begin position="997"/>
        <end position="1010"/>
    </location>
</feature>
<accession>A0AA39V6P9</accession>
<keyword evidence="1 2" id="KW-0344">Guanine-nucleotide releasing factor</keyword>
<name>A0AA39V6P9_9LECA</name>
<sequence length="1725" mass="189626">MAPAATIQNSLPEGRSSSPAKGGWTEHRSDIPSILVGRGQENTSTARHELEQNMDSRRKSPDRTRSRSRQTSLKRVKNSTDLLRQRSQKQDTKEGAVDGNGSTREGRQFTVANVGNNGKIYLRPTTRAPPKTQIPPPALPLAKSHESDVDIDNPNDTKRWSDTQASKTPTGPRMAESFGRSPNSVSRNSVDSISTISASRRLEQGQYKVVINNATKLPSEQLLPTLEVPIPHYRLGTPRFSTRGTAFLHSQVYSRASTADENESTVITGPEYDAMFPMPPGMEAHTTLSRRHSHAAPQPHTVQITPSGRIPITTKSPVYHRARQPIVPAIYDTIAANSDDPAIVRYALSSREIQAASPARLIAQITSKNFLDYELLSDFFLTVRAYMSTHDLLAYLLTRFEWAVNRFDDDGRVIRVRAFAAIRHWVLNYFPYDFVVDRDLRVKFCQHLNNLTRQVRQRSSHEPSDLKLIIDLKKCWNGRCALYWDCPTGEADGRYDLDIMPGGIVGSRDSQLTHPSELWAKIAESSSQQIDQAKSVAALHNWVDSVIEAEVEGKREGSERGVSLSTSRSMPMGSPLSDLSVPAMSCTIPGKTMKAFAATQAHRNVGPHPVPTTVPPAARRVGPAAPSSHTNEKARSKNEHKRSGSFQDALGDRRTSLPAMNAEQSAEQVVMTFPFSGSLIRGSVLPPGSPFIDNLAPHGSATSLQRQYMDNIGSGSVTVRSTSPAVKNLLGTIRRAIGSKQSPSVPAPTLLSTAPFMIETKDSALPMHIAYKIEGFGDQHHQLEALKKNSRIDLLCADITEMFERAVTQSPLQMMAPISSIGVASGNEREQPSPNPPQSISTPDREALQRSHSEMTYGSQSIVIMDDTASEQPPVPAVPSEFHHPSQEYSFQSSNPPYPMTDLATSTLPATTFQPSAAAYTMGDATEGETSQSVLLPPFTIPPMSGALAAVPMSPPVNQSSNYAILSESSPENGNKSGVGRAAPGHVVRPPMAKGESFASYRSSRSAGGRSLRKYQSYQSGMRRSGPDYGGTTSASDSPPISKDHFDQTRSRMLRRRPGGDLRANENVHDLELRRPKSTGSITTYTDSMQSSMYLKRLTARNTPNQDLSAVADGQEPAAAERTVSLVSTRQSKADLRPSFEAAVAEFARIPDDEGGDLEATLAKLEGKFRKSPVGSREARPPIEGTTVVETGTLANNDRASGTPKSHILEQELGSQDGSSNGKDRRNVPAKADASNVPRGMTSGSLYAPSEDSYNSTPLLERGLDKRLDQDGKTTSAQSNAAMPQPLFSGTYPNLPRTTKEQTEGSSGFAEEDVEGSDIGSYEANLRRGRYRSSMPTCTTDSFLLDEDEFLSDLSSELSDDPDEPNDALDEAYESSARLFHGSMFPTRAAYPAGYLPSPPMTTENAMAITSEANRMQEQRKPPTPEPSPVSRTTESGKSRTPGQVDLSVLQPFANTVHQFPTRRHIPFTLAFDAAILAQQFTIIERDALNEINWQDLIDMRWSSSKTETLNWVEYLRYGDPTGIELVTARFNIIVKWALSEIVLTHNVEERALTIIKFIDVAHHARKYRNYATMLQLTIALTSVDCTRLTKTWDLVPATEKALLKEMETLVSPLRNFHNLRQEMETANLENGCIPVVALYIHDLTYNAQKPSVIASTRDGEPLINFERYRTTATIVKSLLRLIDASAKYDFKPVEGAIERCLWMASLSDDMIRIKSRELEADPPR</sequence>
<keyword evidence="7" id="KW-1185">Reference proteome</keyword>
<dbReference type="PANTHER" id="PTHR23113">
    <property type="entry name" value="GUANINE NUCLEOTIDE EXCHANGE FACTOR"/>
    <property type="match status" value="1"/>
</dbReference>
<dbReference type="InterPro" id="IPR000651">
    <property type="entry name" value="Ras-like_Gua-exchang_fac_N"/>
</dbReference>
<dbReference type="CDD" id="cd06224">
    <property type="entry name" value="REM"/>
    <property type="match status" value="1"/>
</dbReference>
<feature type="compositionally biased region" description="Basic and acidic residues" evidence="3">
    <location>
        <begin position="1262"/>
        <end position="1272"/>
    </location>
</feature>
<dbReference type="PANTHER" id="PTHR23113:SF363">
    <property type="entry name" value="PROTEIN SON OF SEVENLESS"/>
    <property type="match status" value="1"/>
</dbReference>
<evidence type="ECO:0000256" key="1">
    <source>
        <dbReference type="ARBA" id="ARBA00022658"/>
    </source>
</evidence>
<feature type="compositionally biased region" description="Basic residues" evidence="3">
    <location>
        <begin position="66"/>
        <end position="77"/>
    </location>
</feature>
<organism evidence="6 7">
    <name type="scientific">Cladonia borealis</name>
    <dbReference type="NCBI Taxonomy" id="184061"/>
    <lineage>
        <taxon>Eukaryota</taxon>
        <taxon>Fungi</taxon>
        <taxon>Dikarya</taxon>
        <taxon>Ascomycota</taxon>
        <taxon>Pezizomycotina</taxon>
        <taxon>Lecanoromycetes</taxon>
        <taxon>OSLEUM clade</taxon>
        <taxon>Lecanoromycetidae</taxon>
        <taxon>Lecanorales</taxon>
        <taxon>Lecanorineae</taxon>
        <taxon>Cladoniaceae</taxon>
        <taxon>Cladonia</taxon>
    </lineage>
</organism>
<feature type="compositionally biased region" description="Basic and acidic residues" evidence="3">
    <location>
        <begin position="46"/>
        <end position="65"/>
    </location>
</feature>
<dbReference type="GO" id="GO:0005085">
    <property type="term" value="F:guanyl-nucleotide exchange factor activity"/>
    <property type="evidence" value="ECO:0007669"/>
    <property type="project" value="UniProtKB-KW"/>
</dbReference>
<dbReference type="SMART" id="SM00147">
    <property type="entry name" value="RasGEF"/>
    <property type="match status" value="1"/>
</dbReference>
<feature type="compositionally biased region" description="Polar residues" evidence="3">
    <location>
        <begin position="180"/>
        <end position="191"/>
    </location>
</feature>
<feature type="compositionally biased region" description="Polar residues" evidence="3">
    <location>
        <begin position="966"/>
        <end position="976"/>
    </location>
</feature>
<feature type="region of interest" description="Disordered" evidence="3">
    <location>
        <begin position="1414"/>
        <end position="1444"/>
    </location>
</feature>
<feature type="compositionally biased region" description="Basic and acidic residues" evidence="3">
    <location>
        <begin position="843"/>
        <end position="853"/>
    </location>
</feature>
<dbReference type="InterPro" id="IPR001895">
    <property type="entry name" value="RASGEF_cat_dom"/>
</dbReference>
<dbReference type="SMART" id="SM00229">
    <property type="entry name" value="RasGEFN"/>
    <property type="match status" value="1"/>
</dbReference>
<feature type="region of interest" description="Disordered" evidence="3">
    <location>
        <begin position="1170"/>
        <end position="1315"/>
    </location>
</feature>
<feature type="domain" description="Ras-GEF" evidence="4">
    <location>
        <begin position="1473"/>
        <end position="1724"/>
    </location>
</feature>
<feature type="region of interest" description="Disordered" evidence="3">
    <location>
        <begin position="869"/>
        <end position="894"/>
    </location>
</feature>
<feature type="compositionally biased region" description="Polar residues" evidence="3">
    <location>
        <begin position="1273"/>
        <end position="1282"/>
    </location>
</feature>
<dbReference type="InterPro" id="IPR036964">
    <property type="entry name" value="RASGEF_cat_dom_sf"/>
</dbReference>
<evidence type="ECO:0000256" key="2">
    <source>
        <dbReference type="PROSITE-ProRule" id="PRU00168"/>
    </source>
</evidence>
<evidence type="ECO:0000259" key="5">
    <source>
        <dbReference type="PROSITE" id="PS50212"/>
    </source>
</evidence>
<feature type="region of interest" description="Disordered" evidence="3">
    <location>
        <begin position="824"/>
        <end position="855"/>
    </location>
</feature>
<evidence type="ECO:0000256" key="3">
    <source>
        <dbReference type="SAM" id="MobiDB-lite"/>
    </source>
</evidence>
<dbReference type="Pfam" id="PF00618">
    <property type="entry name" value="RasGEF_N"/>
    <property type="match status" value="1"/>
</dbReference>
<feature type="region of interest" description="Disordered" evidence="3">
    <location>
        <begin position="605"/>
        <end position="651"/>
    </location>
</feature>
<comment type="caution">
    <text evidence="6">The sequence shown here is derived from an EMBL/GenBank/DDBJ whole genome shotgun (WGS) entry which is preliminary data.</text>
</comment>
<dbReference type="PROSITE" id="PS50212">
    <property type="entry name" value="RASGEF_NTER"/>
    <property type="match status" value="1"/>
</dbReference>
<dbReference type="GO" id="GO:0007265">
    <property type="term" value="P:Ras protein signal transduction"/>
    <property type="evidence" value="ECO:0007669"/>
    <property type="project" value="TreeGrafter"/>
</dbReference>
<proteinExistence type="predicted"/>
<dbReference type="Gene3D" id="1.10.840.10">
    <property type="entry name" value="Ras guanine-nucleotide exchange factors catalytic domain"/>
    <property type="match status" value="1"/>
</dbReference>
<gene>
    <name evidence="6" type="ORF">JMJ35_003326</name>
</gene>
<evidence type="ECO:0000259" key="4">
    <source>
        <dbReference type="PROSITE" id="PS50009"/>
    </source>
</evidence>
<feature type="compositionally biased region" description="Low complexity" evidence="3">
    <location>
        <begin position="615"/>
        <end position="626"/>
    </location>
</feature>
<dbReference type="Proteomes" id="UP001166286">
    <property type="component" value="Unassembled WGS sequence"/>
</dbReference>
<feature type="compositionally biased region" description="Polar residues" evidence="3">
    <location>
        <begin position="1430"/>
        <end position="1442"/>
    </location>
</feature>
<dbReference type="GO" id="GO:0005886">
    <property type="term" value="C:plasma membrane"/>
    <property type="evidence" value="ECO:0007669"/>
    <property type="project" value="TreeGrafter"/>
</dbReference>
<feature type="compositionally biased region" description="Polar residues" evidence="3">
    <location>
        <begin position="1188"/>
        <end position="1204"/>
    </location>
</feature>
<feature type="region of interest" description="Disordered" evidence="3">
    <location>
        <begin position="553"/>
        <end position="578"/>
    </location>
</feature>
<dbReference type="SUPFAM" id="SSF48366">
    <property type="entry name" value="Ras GEF"/>
    <property type="match status" value="1"/>
</dbReference>
<feature type="region of interest" description="Disordered" evidence="3">
    <location>
        <begin position="966"/>
        <end position="1063"/>
    </location>
</feature>
<dbReference type="InterPro" id="IPR008937">
    <property type="entry name" value="Ras-like_GEF"/>
</dbReference>
<dbReference type="EMBL" id="JAFEKC020000005">
    <property type="protein sequence ID" value="KAK0514709.1"/>
    <property type="molecule type" value="Genomic_DNA"/>
</dbReference>
<feature type="region of interest" description="Disordered" evidence="3">
    <location>
        <begin position="1"/>
        <end position="191"/>
    </location>
</feature>
<dbReference type="PROSITE" id="PS50009">
    <property type="entry name" value="RASGEF_CAT"/>
    <property type="match status" value="1"/>
</dbReference>
<dbReference type="Pfam" id="PF00617">
    <property type="entry name" value="RasGEF"/>
    <property type="match status" value="1"/>
</dbReference>
<dbReference type="InterPro" id="IPR023578">
    <property type="entry name" value="Ras_GEF_dom_sf"/>
</dbReference>
<feature type="compositionally biased region" description="Polar residues" evidence="3">
    <location>
        <begin position="1"/>
        <end position="19"/>
    </location>
</feature>
<protein>
    <submittedName>
        <fullName evidence="6">Uncharacterized protein</fullName>
    </submittedName>
</protein>
<evidence type="ECO:0000313" key="6">
    <source>
        <dbReference type="EMBL" id="KAK0514709.1"/>
    </source>
</evidence>
<dbReference type="Gene3D" id="1.20.870.10">
    <property type="entry name" value="Son of sevenless (SoS) protein Chain: S domain 1"/>
    <property type="match status" value="1"/>
</dbReference>